<proteinExistence type="predicted"/>
<evidence type="ECO:0000313" key="3">
    <source>
        <dbReference type="Proteomes" id="UP000823775"/>
    </source>
</evidence>
<comment type="caution">
    <text evidence="2">The sequence shown here is derived from an EMBL/GenBank/DDBJ whole genome shotgun (WGS) entry which is preliminary data.</text>
</comment>
<keyword evidence="1" id="KW-0812">Transmembrane</keyword>
<keyword evidence="1" id="KW-0472">Membrane</keyword>
<dbReference type="Proteomes" id="UP000823775">
    <property type="component" value="Unassembled WGS sequence"/>
</dbReference>
<keyword evidence="3" id="KW-1185">Reference proteome</keyword>
<organism evidence="2 3">
    <name type="scientific">Datura stramonium</name>
    <name type="common">Jimsonweed</name>
    <name type="synonym">Common thornapple</name>
    <dbReference type="NCBI Taxonomy" id="4076"/>
    <lineage>
        <taxon>Eukaryota</taxon>
        <taxon>Viridiplantae</taxon>
        <taxon>Streptophyta</taxon>
        <taxon>Embryophyta</taxon>
        <taxon>Tracheophyta</taxon>
        <taxon>Spermatophyta</taxon>
        <taxon>Magnoliopsida</taxon>
        <taxon>eudicotyledons</taxon>
        <taxon>Gunneridae</taxon>
        <taxon>Pentapetalae</taxon>
        <taxon>asterids</taxon>
        <taxon>lamiids</taxon>
        <taxon>Solanales</taxon>
        <taxon>Solanaceae</taxon>
        <taxon>Solanoideae</taxon>
        <taxon>Datureae</taxon>
        <taxon>Datura</taxon>
    </lineage>
</organism>
<dbReference type="EMBL" id="JACEIK010001840">
    <property type="protein sequence ID" value="MCD7472551.1"/>
    <property type="molecule type" value="Genomic_DNA"/>
</dbReference>
<evidence type="ECO:0000256" key="1">
    <source>
        <dbReference type="SAM" id="Phobius"/>
    </source>
</evidence>
<reference evidence="2 3" key="1">
    <citation type="journal article" date="2021" name="BMC Genomics">
        <title>Datura genome reveals duplications of psychoactive alkaloid biosynthetic genes and high mutation rate following tissue culture.</title>
        <authorList>
            <person name="Rajewski A."/>
            <person name="Carter-House D."/>
            <person name="Stajich J."/>
            <person name="Litt A."/>
        </authorList>
    </citation>
    <scope>NUCLEOTIDE SEQUENCE [LARGE SCALE GENOMIC DNA]</scope>
    <source>
        <strain evidence="2">AR-01</strain>
    </source>
</reference>
<keyword evidence="1" id="KW-1133">Transmembrane helix</keyword>
<protein>
    <submittedName>
        <fullName evidence="2">Uncharacterized protein</fullName>
    </submittedName>
</protein>
<evidence type="ECO:0000313" key="2">
    <source>
        <dbReference type="EMBL" id="MCD7472551.1"/>
    </source>
</evidence>
<name>A0ABS8TNS0_DATST</name>
<accession>A0ABS8TNS0</accession>
<sequence>MERERSLGGAWWLVRPLEKAAQWLFRARQLMLKWRERVVLLFGGGTVECGGVCWSVFWFTIGAAALVCRDDEGVGKKGKEEGMADGVASPENGVWKEKRGVGGVFLKLWRLCGGFRPTMAVGESEKRE</sequence>
<gene>
    <name evidence="2" type="ORF">HAX54_013819</name>
</gene>
<feature type="transmembrane region" description="Helical" evidence="1">
    <location>
        <begin position="38"/>
        <end position="59"/>
    </location>
</feature>